<dbReference type="AlphaFoldDB" id="A0A644XHL8"/>
<accession>A0A644XHL8</accession>
<feature type="transmembrane region" description="Helical" evidence="1">
    <location>
        <begin position="168"/>
        <end position="187"/>
    </location>
</feature>
<feature type="transmembrane region" description="Helical" evidence="1">
    <location>
        <begin position="40"/>
        <end position="60"/>
    </location>
</feature>
<reference evidence="2" key="1">
    <citation type="submission" date="2019-08" db="EMBL/GenBank/DDBJ databases">
        <authorList>
            <person name="Kucharzyk K."/>
            <person name="Murdoch R.W."/>
            <person name="Higgins S."/>
            <person name="Loffler F."/>
        </authorList>
    </citation>
    <scope>NUCLEOTIDE SEQUENCE</scope>
</reference>
<sequence length="188" mass="21991">MYKSTPLTILFRILPVPLILIMSVSFLWSSFVIFISFKEAIFEIVMFLLWGLIWSAIPAFRLRYIEATRECITVKSLFKSKRIDYADIVWIVEPVMVFPQVISLCYIEKDSGIRKKILVIPEYFFQYAMSSLFSFFSDEDEMTVFLRNRIIACNKDYRKRNEPSRYNTIGLIALTTIPIIAAGIVFFS</sequence>
<gene>
    <name evidence="2" type="ORF">SDC9_61646</name>
</gene>
<comment type="caution">
    <text evidence="2">The sequence shown here is derived from an EMBL/GenBank/DDBJ whole genome shotgun (WGS) entry which is preliminary data.</text>
</comment>
<name>A0A644XHL8_9ZZZZ</name>
<keyword evidence="1" id="KW-0812">Transmembrane</keyword>
<proteinExistence type="predicted"/>
<organism evidence="2">
    <name type="scientific">bioreactor metagenome</name>
    <dbReference type="NCBI Taxonomy" id="1076179"/>
    <lineage>
        <taxon>unclassified sequences</taxon>
        <taxon>metagenomes</taxon>
        <taxon>ecological metagenomes</taxon>
    </lineage>
</organism>
<keyword evidence="1" id="KW-0472">Membrane</keyword>
<feature type="transmembrane region" description="Helical" evidence="1">
    <location>
        <begin position="9"/>
        <end position="34"/>
    </location>
</feature>
<evidence type="ECO:0000313" key="2">
    <source>
        <dbReference type="EMBL" id="MPM15278.1"/>
    </source>
</evidence>
<evidence type="ECO:0000256" key="1">
    <source>
        <dbReference type="SAM" id="Phobius"/>
    </source>
</evidence>
<protein>
    <submittedName>
        <fullName evidence="2">Uncharacterized protein</fullName>
    </submittedName>
</protein>
<keyword evidence="1" id="KW-1133">Transmembrane helix</keyword>
<dbReference type="EMBL" id="VSSQ01002417">
    <property type="protein sequence ID" value="MPM15278.1"/>
    <property type="molecule type" value="Genomic_DNA"/>
</dbReference>